<comment type="caution">
    <text evidence="3">The sequence shown here is derived from an EMBL/GenBank/DDBJ whole genome shotgun (WGS) entry which is preliminary data.</text>
</comment>
<dbReference type="Proteomes" id="UP001303046">
    <property type="component" value="Unassembled WGS sequence"/>
</dbReference>
<evidence type="ECO:0000313" key="4">
    <source>
        <dbReference type="Proteomes" id="UP001303046"/>
    </source>
</evidence>
<dbReference type="EMBL" id="JAVFWL010000006">
    <property type="protein sequence ID" value="KAK6762083.1"/>
    <property type="molecule type" value="Genomic_DNA"/>
</dbReference>
<feature type="region of interest" description="Disordered" evidence="1">
    <location>
        <begin position="92"/>
        <end position="115"/>
    </location>
</feature>
<organism evidence="3 4">
    <name type="scientific">Necator americanus</name>
    <name type="common">Human hookworm</name>
    <dbReference type="NCBI Taxonomy" id="51031"/>
    <lineage>
        <taxon>Eukaryota</taxon>
        <taxon>Metazoa</taxon>
        <taxon>Ecdysozoa</taxon>
        <taxon>Nematoda</taxon>
        <taxon>Chromadorea</taxon>
        <taxon>Rhabditida</taxon>
        <taxon>Rhabditina</taxon>
        <taxon>Rhabditomorpha</taxon>
        <taxon>Strongyloidea</taxon>
        <taxon>Ancylostomatidae</taxon>
        <taxon>Bunostominae</taxon>
        <taxon>Necator</taxon>
    </lineage>
</organism>
<dbReference type="InterPro" id="IPR056158">
    <property type="entry name" value="Beta-prop_IFT121_2nd"/>
</dbReference>
<reference evidence="3 4" key="1">
    <citation type="submission" date="2023-08" db="EMBL/GenBank/DDBJ databases">
        <title>A Necator americanus chromosomal reference genome.</title>
        <authorList>
            <person name="Ilik V."/>
            <person name="Petrzelkova K.J."/>
            <person name="Pardy F."/>
            <person name="Fuh T."/>
            <person name="Niatou-Singa F.S."/>
            <person name="Gouil Q."/>
            <person name="Baker L."/>
            <person name="Ritchie M.E."/>
            <person name="Jex A.R."/>
            <person name="Gazzola D."/>
            <person name="Li H."/>
            <person name="Toshio Fujiwara R."/>
            <person name="Zhan B."/>
            <person name="Aroian R.V."/>
            <person name="Pafco B."/>
            <person name="Schwarz E.M."/>
        </authorList>
    </citation>
    <scope>NUCLEOTIDE SEQUENCE [LARGE SCALE GENOMIC DNA]</scope>
    <source>
        <strain evidence="3 4">Aroian</strain>
        <tissue evidence="3">Whole animal</tissue>
    </source>
</reference>
<sequence>MQFAHNTTDLSQGKRPRRKLRRRLKCGHENEWTSTAKEFAKAWEDKKHFNILLNRQAASAPEVEHVHRPTCTAVSEEPPTESEVLECIQMKNGKSDADDGNSAEMPKSLPPSDKLIKYRKGTTRDEQAGFHHGRSTTDHVFIVRRKLSSLQILCSSLTGCSWDSTGVRLALSAENLIWFAKVRPRYKWGYCGHTVVYSYERIERGDYRVAFYETKLDELYSKPVQQLEQLATGRNYCIIASRQEDPNGKPRTQLSSRTLPLAQIKGIVGELYMDLISADAKANFFRGTKTVSVFFAAS</sequence>
<feature type="compositionally biased region" description="Basic residues" evidence="1">
    <location>
        <begin position="14"/>
        <end position="23"/>
    </location>
</feature>
<feature type="domain" description="IFT121 second beta-propeller" evidence="2">
    <location>
        <begin position="188"/>
        <end position="248"/>
    </location>
</feature>
<keyword evidence="4" id="KW-1185">Reference proteome</keyword>
<feature type="region of interest" description="Disordered" evidence="1">
    <location>
        <begin position="1"/>
        <end position="23"/>
    </location>
</feature>
<gene>
    <name evidence="3" type="primary">Necator_chrX.g23140</name>
    <name evidence="3" type="ORF">RB195_022977</name>
</gene>
<accession>A0ABR1EHK2</accession>
<name>A0ABR1EHK2_NECAM</name>
<evidence type="ECO:0000256" key="1">
    <source>
        <dbReference type="SAM" id="MobiDB-lite"/>
    </source>
</evidence>
<protein>
    <recommendedName>
        <fullName evidence="2">IFT121 second beta-propeller domain-containing protein</fullName>
    </recommendedName>
</protein>
<feature type="compositionally biased region" description="Polar residues" evidence="1">
    <location>
        <begin position="1"/>
        <end position="11"/>
    </location>
</feature>
<proteinExistence type="predicted"/>
<evidence type="ECO:0000259" key="2">
    <source>
        <dbReference type="Pfam" id="PF23390"/>
    </source>
</evidence>
<evidence type="ECO:0000313" key="3">
    <source>
        <dbReference type="EMBL" id="KAK6762083.1"/>
    </source>
</evidence>
<dbReference type="Pfam" id="PF23390">
    <property type="entry name" value="Beta-prop_WDR35_2nd"/>
    <property type="match status" value="1"/>
</dbReference>